<protein>
    <submittedName>
        <fullName evidence="2">Uncharacterized protein</fullName>
    </submittedName>
</protein>
<gene>
    <name evidence="2" type="ORF">EZS28_020008</name>
</gene>
<organism evidence="2 3">
    <name type="scientific">Streblomastix strix</name>
    <dbReference type="NCBI Taxonomy" id="222440"/>
    <lineage>
        <taxon>Eukaryota</taxon>
        <taxon>Metamonada</taxon>
        <taxon>Preaxostyla</taxon>
        <taxon>Oxymonadida</taxon>
        <taxon>Streblomastigidae</taxon>
        <taxon>Streblomastix</taxon>
    </lineage>
</organism>
<reference evidence="2 3" key="1">
    <citation type="submission" date="2019-03" db="EMBL/GenBank/DDBJ databases">
        <title>Single cell metagenomics reveals metabolic interactions within the superorganism composed of flagellate Streblomastix strix and complex community of Bacteroidetes bacteria on its surface.</title>
        <authorList>
            <person name="Treitli S.C."/>
            <person name="Kolisko M."/>
            <person name="Husnik F."/>
            <person name="Keeling P."/>
            <person name="Hampl V."/>
        </authorList>
    </citation>
    <scope>NUCLEOTIDE SEQUENCE [LARGE SCALE GENOMIC DNA]</scope>
    <source>
        <strain evidence="2">ST1C</strain>
    </source>
</reference>
<sequence>MNSYKLCSNQICLLKGAQAAAAAAAQGASSGTTAPAQSANQEEAAVMTAEERAVLSDKPSLQQSLKNSSEFRQAKIHEKEDEIVDKEKKTRMDMENDARDKEQNKNRTRLIEIMHGYETTAQFIQNLVQEESQR</sequence>
<accession>A0A5J4VPA5</accession>
<feature type="region of interest" description="Disordered" evidence="1">
    <location>
        <begin position="24"/>
        <end position="45"/>
    </location>
</feature>
<evidence type="ECO:0000313" key="3">
    <source>
        <dbReference type="Proteomes" id="UP000324800"/>
    </source>
</evidence>
<name>A0A5J4VPA5_9EUKA</name>
<dbReference type="EMBL" id="SNRW01005745">
    <property type="protein sequence ID" value="KAA6384467.1"/>
    <property type="molecule type" value="Genomic_DNA"/>
</dbReference>
<evidence type="ECO:0000313" key="2">
    <source>
        <dbReference type="EMBL" id="KAA6384467.1"/>
    </source>
</evidence>
<feature type="compositionally biased region" description="Low complexity" evidence="1">
    <location>
        <begin position="24"/>
        <end position="34"/>
    </location>
</feature>
<feature type="region of interest" description="Disordered" evidence="1">
    <location>
        <begin position="86"/>
        <end position="106"/>
    </location>
</feature>
<proteinExistence type="predicted"/>
<evidence type="ECO:0000256" key="1">
    <source>
        <dbReference type="SAM" id="MobiDB-lite"/>
    </source>
</evidence>
<comment type="caution">
    <text evidence="2">The sequence shown here is derived from an EMBL/GenBank/DDBJ whole genome shotgun (WGS) entry which is preliminary data.</text>
</comment>
<dbReference type="AlphaFoldDB" id="A0A5J4VPA5"/>
<dbReference type="Proteomes" id="UP000324800">
    <property type="component" value="Unassembled WGS sequence"/>
</dbReference>